<dbReference type="AlphaFoldDB" id="A0A1X7VLV2"/>
<dbReference type="EnsemblMetazoa" id="Aqu2.1.41361_001">
    <property type="protein sequence ID" value="Aqu2.1.41361_001"/>
    <property type="gene ID" value="Aqu2.1.41361"/>
</dbReference>
<proteinExistence type="predicted"/>
<name>A0A1X7VLV2_AMPQE</name>
<feature type="compositionally biased region" description="Polar residues" evidence="1">
    <location>
        <begin position="281"/>
        <end position="293"/>
    </location>
</feature>
<organism evidence="2">
    <name type="scientific">Amphimedon queenslandica</name>
    <name type="common">Sponge</name>
    <dbReference type="NCBI Taxonomy" id="400682"/>
    <lineage>
        <taxon>Eukaryota</taxon>
        <taxon>Metazoa</taxon>
        <taxon>Porifera</taxon>
        <taxon>Demospongiae</taxon>
        <taxon>Heteroscleromorpha</taxon>
        <taxon>Haplosclerida</taxon>
        <taxon>Niphatidae</taxon>
        <taxon>Amphimedon</taxon>
    </lineage>
</organism>
<feature type="region of interest" description="Disordered" evidence="1">
    <location>
        <begin position="275"/>
        <end position="303"/>
    </location>
</feature>
<feature type="region of interest" description="Disordered" evidence="1">
    <location>
        <begin position="1"/>
        <end position="25"/>
    </location>
</feature>
<sequence>MAMSKQERPSMDDMQRQLRKFKEDPSQEVPVDVFHGLILHEKGSQDIVEGDGGCFSRAKGTIHQLSDGSTMRETKKNIVIKSIPNGDNPGRIEVQSDKGSKPIEFYSGEKIVEATDHEVIVAVPYGLDDDSEFHLRPKNTESDQYLMVNESQRCMCLKVKDGGNELVSLTVHEAEREKSFSGIHRYITVYQDNSSKSFNNTALFFTYKKADQKTYNCYLVPNDSHDKLELDEKEVEGKSYDELRVLYKSYLKFHTQTISPDSLLKCDSDQVPDKKIAAGNNEASPTGSFTASLDSGHGSGEKE</sequence>
<protein>
    <submittedName>
        <fullName evidence="2">Uncharacterized protein</fullName>
    </submittedName>
</protein>
<dbReference type="InParanoid" id="A0A1X7VLV2"/>
<evidence type="ECO:0000256" key="1">
    <source>
        <dbReference type="SAM" id="MobiDB-lite"/>
    </source>
</evidence>
<reference evidence="2" key="1">
    <citation type="submission" date="2017-05" db="UniProtKB">
        <authorList>
            <consortium name="EnsemblMetazoa"/>
        </authorList>
    </citation>
    <scope>IDENTIFICATION</scope>
</reference>
<accession>A0A1X7VLV2</accession>
<evidence type="ECO:0000313" key="2">
    <source>
        <dbReference type="EnsemblMetazoa" id="Aqu2.1.41361_001"/>
    </source>
</evidence>